<dbReference type="Proteomes" id="UP000318538">
    <property type="component" value="Chromosome"/>
</dbReference>
<accession>A0A517NKV8</accession>
<feature type="chain" id="PRO_5021956978" description="Alkaline proteinase inhibitor/ Outer membrane lipoprotein Omp19 domain-containing protein" evidence="1">
    <location>
        <begin position="22"/>
        <end position="108"/>
    </location>
</feature>
<gene>
    <name evidence="2" type="ORF">K227x_62060</name>
</gene>
<evidence type="ECO:0008006" key="4">
    <source>
        <dbReference type="Google" id="ProtNLM"/>
    </source>
</evidence>
<keyword evidence="3" id="KW-1185">Reference proteome</keyword>
<feature type="signal peptide" evidence="1">
    <location>
        <begin position="1"/>
        <end position="21"/>
    </location>
</feature>
<evidence type="ECO:0000256" key="1">
    <source>
        <dbReference type="SAM" id="SignalP"/>
    </source>
</evidence>
<protein>
    <recommendedName>
        <fullName evidence="4">Alkaline proteinase inhibitor/ Outer membrane lipoprotein Omp19 domain-containing protein</fullName>
    </recommendedName>
</protein>
<organism evidence="2 3">
    <name type="scientific">Rubripirellula lacrimiformis</name>
    <dbReference type="NCBI Taxonomy" id="1930273"/>
    <lineage>
        <taxon>Bacteria</taxon>
        <taxon>Pseudomonadati</taxon>
        <taxon>Planctomycetota</taxon>
        <taxon>Planctomycetia</taxon>
        <taxon>Pirellulales</taxon>
        <taxon>Pirellulaceae</taxon>
        <taxon>Rubripirellula</taxon>
    </lineage>
</organism>
<dbReference type="EMBL" id="CP036525">
    <property type="protein sequence ID" value="QDT07778.1"/>
    <property type="molecule type" value="Genomic_DNA"/>
</dbReference>
<name>A0A517NKV8_9BACT</name>
<reference evidence="2 3" key="1">
    <citation type="submission" date="2019-02" db="EMBL/GenBank/DDBJ databases">
        <title>Deep-cultivation of Planctomycetes and their phenomic and genomic characterization uncovers novel biology.</title>
        <authorList>
            <person name="Wiegand S."/>
            <person name="Jogler M."/>
            <person name="Boedeker C."/>
            <person name="Pinto D."/>
            <person name="Vollmers J."/>
            <person name="Rivas-Marin E."/>
            <person name="Kohn T."/>
            <person name="Peeters S.H."/>
            <person name="Heuer A."/>
            <person name="Rast P."/>
            <person name="Oberbeckmann S."/>
            <person name="Bunk B."/>
            <person name="Jeske O."/>
            <person name="Meyerdierks A."/>
            <person name="Storesund J.E."/>
            <person name="Kallscheuer N."/>
            <person name="Luecker S."/>
            <person name="Lage O.M."/>
            <person name="Pohl T."/>
            <person name="Merkel B.J."/>
            <person name="Hornburger P."/>
            <person name="Mueller R.-W."/>
            <person name="Bruemmer F."/>
            <person name="Labrenz M."/>
            <person name="Spormann A.M."/>
            <person name="Op den Camp H."/>
            <person name="Overmann J."/>
            <person name="Amann R."/>
            <person name="Jetten M.S.M."/>
            <person name="Mascher T."/>
            <person name="Medema M.H."/>
            <person name="Devos D.P."/>
            <person name="Kaster A.-K."/>
            <person name="Ovreas L."/>
            <person name="Rohde M."/>
            <person name="Galperin M.Y."/>
            <person name="Jogler C."/>
        </authorList>
    </citation>
    <scope>NUCLEOTIDE SEQUENCE [LARGE SCALE GENOMIC DNA]</scope>
    <source>
        <strain evidence="2 3">K22_7</strain>
    </source>
</reference>
<keyword evidence="1" id="KW-0732">Signal</keyword>
<dbReference type="KEGG" id="rlc:K227x_62060"/>
<dbReference type="AlphaFoldDB" id="A0A517NKV8"/>
<evidence type="ECO:0000313" key="3">
    <source>
        <dbReference type="Proteomes" id="UP000318538"/>
    </source>
</evidence>
<evidence type="ECO:0000313" key="2">
    <source>
        <dbReference type="EMBL" id="QDT07778.1"/>
    </source>
</evidence>
<sequence precursor="true">MHIRTLATLFFVLALPALANAQTWTSADGFLEITPPDASAFQAMSAPPPPFVGLWVSTCMEIAPHAVALGGQGTGEQCRDPQRQSRADVKWTILLRRPATGAVLWATD</sequence>
<proteinExistence type="predicted"/>